<feature type="chain" id="PRO_5014773592" evidence="1">
    <location>
        <begin position="24"/>
        <end position="208"/>
    </location>
</feature>
<evidence type="ECO:0000313" key="4">
    <source>
        <dbReference type="Proteomes" id="UP000228535"/>
    </source>
</evidence>
<dbReference type="EMBL" id="PGFA01000004">
    <property type="protein sequence ID" value="PJJ48804.1"/>
    <property type="molecule type" value="Genomic_DNA"/>
</dbReference>
<keyword evidence="1" id="KW-0732">Signal</keyword>
<name>A0A2M9ASY2_9BACT</name>
<keyword evidence="4" id="KW-1185">Reference proteome</keyword>
<accession>A0A2M9ASY2</accession>
<dbReference type="InterPro" id="IPR025665">
    <property type="entry name" value="Beta-barrel_OMP_2"/>
</dbReference>
<comment type="caution">
    <text evidence="3">The sequence shown here is derived from an EMBL/GenBank/DDBJ whole genome shotgun (WGS) entry which is preliminary data.</text>
</comment>
<dbReference type="AlphaFoldDB" id="A0A2M9ASY2"/>
<feature type="domain" description="Outer membrane protein beta-barrel" evidence="2">
    <location>
        <begin position="23"/>
        <end position="174"/>
    </location>
</feature>
<gene>
    <name evidence="3" type="ORF">CLV45_4515</name>
</gene>
<evidence type="ECO:0000313" key="3">
    <source>
        <dbReference type="EMBL" id="PJJ48804.1"/>
    </source>
</evidence>
<reference evidence="3 4" key="1">
    <citation type="submission" date="2017-11" db="EMBL/GenBank/DDBJ databases">
        <title>Genomic Encyclopedia of Archaeal and Bacterial Type Strains, Phase II (KMG-II): From Individual Species to Whole Genera.</title>
        <authorList>
            <person name="Goeker M."/>
        </authorList>
    </citation>
    <scope>NUCLEOTIDE SEQUENCE [LARGE SCALE GENOMIC DNA]</scope>
    <source>
        <strain evidence="3 4">DSM 11115</strain>
    </source>
</reference>
<sequence length="208" mass="22300">MKKSSSILLSLLLAAGLTTTTQAQVRVGIKGGVSFSNFTNQSVIDNGGLDDQYLVNANGGVMLNAPLSSDGFFSVQPELLYSGKGNKLENNPVNFNLRLHYLDLPILAKINANGLILEAGPQASYLAAVRDERNTGNLTTVSTSLDGYNRLTLGYVVGVGYELESGLGIGLRYTGDVSKTLEESATQVRSQKRNSVFQLQIGYLFSLD</sequence>
<dbReference type="Proteomes" id="UP000228535">
    <property type="component" value="Unassembled WGS sequence"/>
</dbReference>
<evidence type="ECO:0000259" key="2">
    <source>
        <dbReference type="Pfam" id="PF13568"/>
    </source>
</evidence>
<dbReference type="RefSeq" id="WP_100338727.1">
    <property type="nucleotide sequence ID" value="NZ_PGFA01000004.1"/>
</dbReference>
<proteinExistence type="predicted"/>
<feature type="signal peptide" evidence="1">
    <location>
        <begin position="1"/>
        <end position="23"/>
    </location>
</feature>
<dbReference type="OrthoDB" id="838174at2"/>
<organism evidence="3 4">
    <name type="scientific">Hymenobacter chitinivorans DSM 11115</name>
    <dbReference type="NCBI Taxonomy" id="1121954"/>
    <lineage>
        <taxon>Bacteria</taxon>
        <taxon>Pseudomonadati</taxon>
        <taxon>Bacteroidota</taxon>
        <taxon>Cytophagia</taxon>
        <taxon>Cytophagales</taxon>
        <taxon>Hymenobacteraceae</taxon>
        <taxon>Hymenobacter</taxon>
    </lineage>
</organism>
<dbReference type="Pfam" id="PF13568">
    <property type="entry name" value="OMP_b-brl_2"/>
    <property type="match status" value="1"/>
</dbReference>
<evidence type="ECO:0000256" key="1">
    <source>
        <dbReference type="SAM" id="SignalP"/>
    </source>
</evidence>
<protein>
    <submittedName>
        <fullName evidence="3">Outer membrane protein with beta-barrel domain</fullName>
    </submittedName>
</protein>